<evidence type="ECO:0000313" key="5">
    <source>
        <dbReference type="Proteomes" id="UP000193719"/>
    </source>
</evidence>
<proteinExistence type="predicted"/>
<dbReference type="PANTHER" id="PTHR24126:SF14">
    <property type="entry name" value="ANK_REP_REGION DOMAIN-CONTAINING PROTEIN"/>
    <property type="match status" value="1"/>
</dbReference>
<dbReference type="PROSITE" id="PS50297">
    <property type="entry name" value="ANK_REP_REGION"/>
    <property type="match status" value="1"/>
</dbReference>
<dbReference type="InterPro" id="IPR036770">
    <property type="entry name" value="Ankyrin_rpt-contain_sf"/>
</dbReference>
<dbReference type="InterPro" id="IPR002110">
    <property type="entry name" value="Ankyrin_rpt"/>
</dbReference>
<feature type="repeat" description="ANK" evidence="3">
    <location>
        <begin position="375"/>
        <end position="407"/>
    </location>
</feature>
<dbReference type="Proteomes" id="UP000193719">
    <property type="component" value="Unassembled WGS sequence"/>
</dbReference>
<name>A0A1Y1UYC3_9FUNG</name>
<dbReference type="PROSITE" id="PS50088">
    <property type="entry name" value="ANK_REPEAT"/>
    <property type="match status" value="2"/>
</dbReference>
<dbReference type="Pfam" id="PF12796">
    <property type="entry name" value="Ank_2"/>
    <property type="match status" value="2"/>
</dbReference>
<evidence type="ECO:0000256" key="2">
    <source>
        <dbReference type="ARBA" id="ARBA00023043"/>
    </source>
</evidence>
<dbReference type="PANTHER" id="PTHR24126">
    <property type="entry name" value="ANKYRIN REPEAT, PH AND SEC7 DOMAIN CONTAINING PROTEIN SECG-RELATED"/>
    <property type="match status" value="1"/>
</dbReference>
<feature type="repeat" description="ANK" evidence="3">
    <location>
        <begin position="266"/>
        <end position="298"/>
    </location>
</feature>
<dbReference type="EMBL" id="MCFH01000053">
    <property type="protein sequence ID" value="ORX43414.1"/>
    <property type="molecule type" value="Genomic_DNA"/>
</dbReference>
<organism evidence="4 5">
    <name type="scientific">Piromyces finnis</name>
    <dbReference type="NCBI Taxonomy" id="1754191"/>
    <lineage>
        <taxon>Eukaryota</taxon>
        <taxon>Fungi</taxon>
        <taxon>Fungi incertae sedis</taxon>
        <taxon>Chytridiomycota</taxon>
        <taxon>Chytridiomycota incertae sedis</taxon>
        <taxon>Neocallimastigomycetes</taxon>
        <taxon>Neocallimastigales</taxon>
        <taxon>Neocallimastigaceae</taxon>
        <taxon>Piromyces</taxon>
    </lineage>
</organism>
<protein>
    <submittedName>
        <fullName evidence="4">Ankyrin</fullName>
    </submittedName>
</protein>
<keyword evidence="5" id="KW-1185">Reference proteome</keyword>
<comment type="caution">
    <text evidence="4">The sequence shown here is derived from an EMBL/GenBank/DDBJ whole genome shotgun (WGS) entry which is preliminary data.</text>
</comment>
<reference evidence="4 5" key="2">
    <citation type="submission" date="2016-08" db="EMBL/GenBank/DDBJ databases">
        <title>Pervasive Adenine N6-methylation of Active Genes in Fungi.</title>
        <authorList>
            <consortium name="DOE Joint Genome Institute"/>
            <person name="Mondo S.J."/>
            <person name="Dannebaum R.O."/>
            <person name="Kuo R.C."/>
            <person name="Labutti K."/>
            <person name="Haridas S."/>
            <person name="Kuo A."/>
            <person name="Salamov A."/>
            <person name="Ahrendt S.R."/>
            <person name="Lipzen A."/>
            <person name="Sullivan W."/>
            <person name="Andreopoulos W.B."/>
            <person name="Clum A."/>
            <person name="Lindquist E."/>
            <person name="Daum C."/>
            <person name="Ramamoorthy G.K."/>
            <person name="Gryganskyi A."/>
            <person name="Culley D."/>
            <person name="Magnuson J.K."/>
            <person name="James T.Y."/>
            <person name="O'Malley M.A."/>
            <person name="Stajich J.E."/>
            <person name="Spatafora J.W."/>
            <person name="Visel A."/>
            <person name="Grigoriev I.V."/>
        </authorList>
    </citation>
    <scope>NUCLEOTIDE SEQUENCE [LARGE SCALE GENOMIC DNA]</scope>
    <source>
        <strain evidence="5">finn</strain>
    </source>
</reference>
<dbReference type="SMART" id="SM00248">
    <property type="entry name" value="ANK"/>
    <property type="match status" value="9"/>
</dbReference>
<evidence type="ECO:0000256" key="1">
    <source>
        <dbReference type="ARBA" id="ARBA00022737"/>
    </source>
</evidence>
<reference evidence="4 5" key="1">
    <citation type="submission" date="2016-08" db="EMBL/GenBank/DDBJ databases">
        <title>Genomes of anaerobic fungi encode conserved fungal cellulosomes for biomass hydrolysis.</title>
        <authorList>
            <consortium name="DOE Joint Genome Institute"/>
            <person name="Haitjema C.H."/>
            <person name="Gilmore S.P."/>
            <person name="Henske J.K."/>
            <person name="Solomon K.V."/>
            <person name="De Groot R."/>
            <person name="Kuo A."/>
            <person name="Mondo S.J."/>
            <person name="Salamov A.A."/>
            <person name="Labutti K."/>
            <person name="Zhao Z."/>
            <person name="Chiniquy J."/>
            <person name="Barry K."/>
            <person name="Brewer H.M."/>
            <person name="Purvine S.O."/>
            <person name="Wright A.T."/>
            <person name="Boxma B."/>
            <person name="Van Alen T."/>
            <person name="Hackstein J.H."/>
            <person name="Baker S.E."/>
            <person name="Grigoriev I.V."/>
            <person name="O'Malley M.A."/>
        </authorList>
    </citation>
    <scope>NUCLEOTIDE SEQUENCE [LARGE SCALE GENOMIC DNA]</scope>
    <source>
        <strain evidence="5">finn</strain>
    </source>
</reference>
<keyword evidence="2 3" id="KW-0040">ANK repeat</keyword>
<dbReference type="OrthoDB" id="2158447at2759"/>
<dbReference type="AlphaFoldDB" id="A0A1Y1UYC3"/>
<evidence type="ECO:0000256" key="3">
    <source>
        <dbReference type="PROSITE-ProRule" id="PRU00023"/>
    </source>
</evidence>
<dbReference type="Gene3D" id="1.25.40.20">
    <property type="entry name" value="Ankyrin repeat-containing domain"/>
    <property type="match status" value="4"/>
</dbReference>
<accession>A0A1Y1UYC3</accession>
<gene>
    <name evidence="4" type="ORF">BCR36DRAFT_415594</name>
</gene>
<evidence type="ECO:0000313" key="4">
    <source>
        <dbReference type="EMBL" id="ORX43414.1"/>
    </source>
</evidence>
<sequence>MILNLINVSKNKLQIPDVSFNALLKNKKEIFNINECLYEIAYRKGYNKILNILFKNDMSNKQCRNKSFIEYLIENEEYKENININVKDANDEYPMITALYSSQNEILKYLIEHAGGDYNIKNNSGTSLLIIALQRKNNDIVKYLFEKPNLKIDEKDPNGKSVFLNAMSQNNQDIIELLFDYNTANKIPININEKDASGNCPITRAINKNNFDRVILLMEYAISNKIDMNLTDINGYSLLRLCYIQGFINIFKYLIEYLDINKKDKFGKSIIFYAVDENDIETVKYLINCGADLNIRDFSNNSIIDYAMFNNNIDLLNILIQKDNLSLNKFNSKNETPIISLIKNKNSTTEKKIKIIINYINRGCDINKLNNYVVNKLSSLIHAIENDELSLTELLINMGANINIKNGKGYTYLRYGINKVMGNYSNFYSDGITKLLFKNELYNIYNDDKLFFSEFSEFSEISEKKLNEIKRLISSIVDINIVDYNGNTLLHVAVSKKKTRISKTFN</sequence>
<dbReference type="STRING" id="1754191.A0A1Y1UYC3"/>
<keyword evidence="1" id="KW-0677">Repeat</keyword>
<dbReference type="SUPFAM" id="SSF48403">
    <property type="entry name" value="Ankyrin repeat"/>
    <property type="match status" value="1"/>
</dbReference>